<dbReference type="KEGG" id="pau:PA14_26190"/>
<proteinExistence type="predicted"/>
<evidence type="ECO:0008006" key="3">
    <source>
        <dbReference type="Google" id="ProtNLM"/>
    </source>
</evidence>
<dbReference type="Proteomes" id="UP000000653">
    <property type="component" value="Chromosome"/>
</dbReference>
<sequence>MPRSIVIVHGWSDDSKSFRRLAEQLEAWFGSAPTQIRLADWISLQDDVTYADLAAALDRAWTAQGLSRAPRTVDVVVHSTGALVLRDWLTRHFDPASAPVKRFLMLAPANFGSPLAHKGRSFIGRVLKGWNRFVGQTGTQVLKGLELGSPYSWQLAERDLFGAEAWYGAGRLLATVLVGNVGYSGVEAIANEVGGDGTVRIATANLNACRLSLELDVRQRARPGWRLEESRGEIAFAIVDGENHASVALKDRGPKNPHTLELIRAALEVEDADYRSSGASFPWQRRIDQLDPGIERRSPRYLNLVSHVCDDLDQEVRDYFIQFFRKLNSDRRFEQRFYEQVIADVHPYEDNPAYRSLYLSIESLDDLLAGFAVDTLSLSVSAQPPFDPPRQPVGYTAVGPGDSEGLAIPLAQVPRFLAAHRTLLLRIRLTRLVDSGVFVFRNP</sequence>
<dbReference type="SUPFAM" id="SSF53474">
    <property type="entry name" value="alpha/beta-Hydrolases"/>
    <property type="match status" value="1"/>
</dbReference>
<evidence type="ECO:0000313" key="1">
    <source>
        <dbReference type="EMBL" id="ABJ12166.1"/>
    </source>
</evidence>
<protein>
    <recommendedName>
        <fullName evidence="3">Alpha/beta hydrolase</fullName>
    </recommendedName>
</protein>
<evidence type="ECO:0000313" key="2">
    <source>
        <dbReference type="Proteomes" id="UP000000653"/>
    </source>
</evidence>
<accession>A0A0H2ZD01</accession>
<dbReference type="RefSeq" id="WP_003091038.1">
    <property type="nucleotide sequence ID" value="NC_008463.1"/>
</dbReference>
<name>A0A0H2ZD01_PSEAB</name>
<dbReference type="Gene3D" id="3.40.50.1820">
    <property type="entry name" value="alpha/beta hydrolase"/>
    <property type="match status" value="1"/>
</dbReference>
<dbReference type="EMBL" id="CP000438">
    <property type="protein sequence ID" value="ABJ12166.1"/>
    <property type="molecule type" value="Genomic_DNA"/>
</dbReference>
<dbReference type="BioCyc" id="PAER208963:G1G74-2184-MONOMER"/>
<reference evidence="1 2" key="1">
    <citation type="journal article" date="2006" name="Genome Biol.">
        <title>Genomic analysis reveals that Pseudomonas aeruginosa virulence is combinatorial.</title>
        <authorList>
            <person name="Lee D.G."/>
            <person name="Urbach J.M."/>
            <person name="Wu G."/>
            <person name="Liberati N.T."/>
            <person name="Feinbaum R.L."/>
            <person name="Miyata S."/>
            <person name="Diggins L.T."/>
            <person name="He J."/>
            <person name="Saucier M."/>
            <person name="Deziel E."/>
            <person name="Friedman L."/>
            <person name="Li L."/>
            <person name="Grills G."/>
            <person name="Montgomery K."/>
            <person name="Kucherlapati R."/>
            <person name="Rahme L.G."/>
            <person name="Ausubel F.M."/>
        </authorList>
    </citation>
    <scope>NUCLEOTIDE SEQUENCE [LARGE SCALE GENOMIC DNA]</scope>
    <source>
        <strain evidence="1 2">UCBPP-PA14</strain>
    </source>
</reference>
<dbReference type="InterPro" id="IPR029058">
    <property type="entry name" value="AB_hydrolase_fold"/>
</dbReference>
<dbReference type="HOGENOM" id="CLU_043261_0_0_6"/>
<dbReference type="AlphaFoldDB" id="A0A0H2ZD01"/>
<gene>
    <name evidence="1" type="ordered locus">PA14_26190</name>
</gene>
<organism evidence="1 2">
    <name type="scientific">Pseudomonas aeruginosa (strain UCBPP-PA14)</name>
    <dbReference type="NCBI Taxonomy" id="208963"/>
    <lineage>
        <taxon>Bacteria</taxon>
        <taxon>Pseudomonadati</taxon>
        <taxon>Pseudomonadota</taxon>
        <taxon>Gammaproteobacteria</taxon>
        <taxon>Pseudomonadales</taxon>
        <taxon>Pseudomonadaceae</taxon>
        <taxon>Pseudomonas</taxon>
    </lineage>
</organism>